<evidence type="ECO:0000256" key="1">
    <source>
        <dbReference type="ARBA" id="ARBA00022448"/>
    </source>
</evidence>
<dbReference type="InterPro" id="IPR050107">
    <property type="entry name" value="ABC_carbohydrate_import_ATPase"/>
</dbReference>
<dbReference type="InterPro" id="IPR027417">
    <property type="entry name" value="P-loop_NTPase"/>
</dbReference>
<dbReference type="InterPro" id="IPR003439">
    <property type="entry name" value="ABC_transporter-like_ATP-bd"/>
</dbReference>
<dbReference type="Gene3D" id="3.40.50.300">
    <property type="entry name" value="P-loop containing nucleotide triphosphate hydrolases"/>
    <property type="match status" value="2"/>
</dbReference>
<evidence type="ECO:0000256" key="5">
    <source>
        <dbReference type="ARBA" id="ARBA00022840"/>
    </source>
</evidence>
<gene>
    <name evidence="7" type="ORF">ENY07_08065</name>
</gene>
<evidence type="ECO:0000256" key="4">
    <source>
        <dbReference type="ARBA" id="ARBA00022741"/>
    </source>
</evidence>
<feature type="domain" description="ABC transporter" evidence="6">
    <location>
        <begin position="4"/>
        <end position="240"/>
    </location>
</feature>
<organism evidence="7">
    <name type="scientific">Acidicaldus sp</name>
    <dbReference type="NCBI Taxonomy" id="1872105"/>
    <lineage>
        <taxon>Bacteria</taxon>
        <taxon>Pseudomonadati</taxon>
        <taxon>Pseudomonadota</taxon>
        <taxon>Alphaproteobacteria</taxon>
        <taxon>Acetobacterales</taxon>
        <taxon>Acetobacteraceae</taxon>
        <taxon>Acidicaldus</taxon>
    </lineage>
</organism>
<reference evidence="7" key="1">
    <citation type="journal article" date="2020" name="mSystems">
        <title>Genome- and Community-Level Interaction Insights into Carbon Utilization and Element Cycling Functions of Hydrothermarchaeota in Hydrothermal Sediment.</title>
        <authorList>
            <person name="Zhou Z."/>
            <person name="Liu Y."/>
            <person name="Xu W."/>
            <person name="Pan J."/>
            <person name="Luo Z.H."/>
            <person name="Li M."/>
        </authorList>
    </citation>
    <scope>NUCLEOTIDE SEQUENCE</scope>
    <source>
        <strain evidence="7">SpSt-997</strain>
    </source>
</reference>
<dbReference type="CDD" id="cd03216">
    <property type="entry name" value="ABC_Carb_Monos_I"/>
    <property type="match status" value="1"/>
</dbReference>
<dbReference type="GO" id="GO:0016887">
    <property type="term" value="F:ATP hydrolysis activity"/>
    <property type="evidence" value="ECO:0007669"/>
    <property type="project" value="InterPro"/>
</dbReference>
<keyword evidence="2" id="KW-0762">Sugar transport</keyword>
<evidence type="ECO:0000256" key="2">
    <source>
        <dbReference type="ARBA" id="ARBA00022597"/>
    </source>
</evidence>
<dbReference type="PANTHER" id="PTHR43790:SF9">
    <property type="entry name" value="GALACTOFURANOSE TRANSPORTER ATP-BINDING PROTEIN YTFR"/>
    <property type="match status" value="1"/>
</dbReference>
<name>A0A8J4HB15_9PROT</name>
<keyword evidence="5 7" id="KW-0067">ATP-binding</keyword>
<dbReference type="PROSITE" id="PS50893">
    <property type="entry name" value="ABC_TRANSPORTER_2"/>
    <property type="match status" value="2"/>
</dbReference>
<dbReference type="InterPro" id="IPR017871">
    <property type="entry name" value="ABC_transporter-like_CS"/>
</dbReference>
<evidence type="ECO:0000256" key="3">
    <source>
        <dbReference type="ARBA" id="ARBA00022737"/>
    </source>
</evidence>
<protein>
    <submittedName>
        <fullName evidence="7">Sugar ABC transporter ATP-binding protein</fullName>
    </submittedName>
</protein>
<keyword evidence="3" id="KW-0677">Repeat</keyword>
<dbReference type="CDD" id="cd03215">
    <property type="entry name" value="ABC_Carb_Monos_II"/>
    <property type="match status" value="1"/>
</dbReference>
<feature type="domain" description="ABC transporter" evidence="6">
    <location>
        <begin position="255"/>
        <end position="499"/>
    </location>
</feature>
<keyword evidence="4" id="KW-0547">Nucleotide-binding</keyword>
<evidence type="ECO:0000259" key="6">
    <source>
        <dbReference type="PROSITE" id="PS50893"/>
    </source>
</evidence>
<comment type="caution">
    <text evidence="7">The sequence shown here is derived from an EMBL/GenBank/DDBJ whole genome shotgun (WGS) entry which is preliminary data.</text>
</comment>
<dbReference type="AlphaFoldDB" id="A0A8J4HB15"/>
<evidence type="ECO:0000313" key="7">
    <source>
        <dbReference type="EMBL" id="HGC43159.1"/>
    </source>
</evidence>
<dbReference type="Pfam" id="PF00005">
    <property type="entry name" value="ABC_tran"/>
    <property type="match status" value="2"/>
</dbReference>
<sequence>MSLLALRAISKSFGPTRALDGVHFALAAGEVHALVGANGAGKSTLARIISGHLRPDRGAILLDEKPLRLAGSRDAIRHGIAMVTQETTLAPDLSVLENIMLPRLGLPGRLRWSAWRAEAAGLTAQLDQTAMLPLDAPVRQLAIGQRQIVEILKALALESRIIIFDEPTASLSPLESERLFTIMRRLAARGRGLIFVSHRLEEIFAVTDRITVLREGHVVANARPTVDLVPGELVRLMVGRELSDVYARAGGGGARKNQNMVLEVSHLASPPMVRDVSFSVRQGEIVGLAGLVGAGRSETVETIFGLRRATGGDVHYLGAPFRPRHPRAAIRAGIGFIPEDRRGQGIVPDFSVRENLLLAHLGGHRGIGLAYGARNAAIAELMSLLDLPARRLLDANMLNFSGGMQQKVILARWLLLEPKLLLLDEPTRGVDIGTRSGIYALLRRIAAGGVAVVVVSSDFEEIIGLADRIVVLSDGVTVSELPGGQVDIEHLAILAAPRSSAAGIRALLGDLVAAAGGIAYWIGVEGERLVCFDRVGDNQAADPGFAVGGLLPVAASAIPAALTAARGELVREADGSRQSLLVALTGRRGHDLGVIGITLPGAAPAPDGAALRRRISAGLAAWAADDAEARAA</sequence>
<accession>A0A8J4HB15</accession>
<dbReference type="GO" id="GO:0005524">
    <property type="term" value="F:ATP binding"/>
    <property type="evidence" value="ECO:0007669"/>
    <property type="project" value="UniProtKB-KW"/>
</dbReference>
<dbReference type="InterPro" id="IPR003593">
    <property type="entry name" value="AAA+_ATPase"/>
</dbReference>
<dbReference type="SMART" id="SM00382">
    <property type="entry name" value="AAA"/>
    <property type="match status" value="2"/>
</dbReference>
<dbReference type="EMBL" id="DTQM01000158">
    <property type="protein sequence ID" value="HGC43159.1"/>
    <property type="molecule type" value="Genomic_DNA"/>
</dbReference>
<proteinExistence type="predicted"/>
<dbReference type="SUPFAM" id="SSF52540">
    <property type="entry name" value="P-loop containing nucleoside triphosphate hydrolases"/>
    <property type="match status" value="2"/>
</dbReference>
<keyword evidence="1" id="KW-0813">Transport</keyword>
<dbReference type="PROSITE" id="PS00211">
    <property type="entry name" value="ABC_TRANSPORTER_1"/>
    <property type="match status" value="1"/>
</dbReference>
<dbReference type="PANTHER" id="PTHR43790">
    <property type="entry name" value="CARBOHYDRATE TRANSPORT ATP-BINDING PROTEIN MG119-RELATED"/>
    <property type="match status" value="1"/>
</dbReference>